<sequence length="740" mass="83918">MRNKFLLVTSLSVGVAITAVAAIACEPIDQPINKPIEQQPIKIDTAENKLKKVVENLNTKGFFSAKKRDDLESVMAKFKAITSDYKNKLLDLLSDTDAESLTELLDKAQITNVKVIGSEETIINLKLSLAYTENGFTSNNEAEIKIWNFAPEQYEILTKFLISELNKFADRELKTDSSNKKLLAFKSDINSLESWNSNTVGEPVSIREDITVTIIKTKTNAAEGEAFFKVILESFYQKQEKIVKVGGFKTKVLTDDEKAVEKTVNNFTLRKATLDWENTYNQWINGRLQDVIDDYDPNEPRTLIIDSKKFALARSNSHSRAGAFKPTILDNKKFKKIQYLEKETAKYLQARLEEKNEIKLEEGVTGEVKVIKADDIKGEVIVSITFVKGEARSGEIQLTITQFLAKWELISVAYKVYKTSLKKWNEQDKITKPAFTNKQTANEYIKTMQKIFDNKITYVNEVRLKLEVDSTKGGIDYKNQKIYLLGTYSIGDLVLDTTEIVLEGFNDNLSEDNNLVLMAYNDFNKFNYQVREPKENEKVESKWVASSQQIDTIEKLNDKLPEGQKISWTNQDKGVAVEVKTIDFSNKDGSLTLELIFKKDNIKSEPVKITLSGFLTEKQVLDNAVEVFKHALVKDENGKNKYEERMKNFVLYLKSNARDTLDDKGLLQMVAYQSYVSNLLNYGDGPASIKGISKLVNGAILVLKNGGLTGEWEFTVHYGGLVSDVFTLKIPYEKTQNISF</sequence>
<feature type="chain" id="PRO_5045736609" description="Lipoprotein-associated type-17 domain-containing protein" evidence="1">
    <location>
        <begin position="22"/>
        <end position="740"/>
    </location>
</feature>
<evidence type="ECO:0000256" key="1">
    <source>
        <dbReference type="SAM" id="SignalP"/>
    </source>
</evidence>
<keyword evidence="4" id="KW-1185">Reference proteome</keyword>
<reference evidence="3" key="1">
    <citation type="submission" date="2017-08" db="EMBL/GenBank/DDBJ databases">
        <authorList>
            <person name="Alvarez-Ponce D."/>
            <person name="Weitzman C.L."/>
            <person name="Tillett R.L."/>
            <person name="Sandmeier F.C."/>
            <person name="Tracy C.R."/>
        </authorList>
    </citation>
    <scope>NUCLEOTIDE SEQUENCE [LARGE SCALE GENOMIC DNA]</scope>
    <source>
        <strain evidence="3">PS6</strain>
    </source>
</reference>
<gene>
    <name evidence="3" type="ORF">CJF60_03385</name>
</gene>
<feature type="domain" description="Lipoprotein-associated type-17" evidence="2">
    <location>
        <begin position="349"/>
        <end position="404"/>
    </location>
</feature>
<evidence type="ECO:0000259" key="2">
    <source>
        <dbReference type="Pfam" id="PF04200"/>
    </source>
</evidence>
<organism evidence="3 4">
    <name type="scientific">Mycoplasmopsis agassizii</name>
    <dbReference type="NCBI Taxonomy" id="33922"/>
    <lineage>
        <taxon>Bacteria</taxon>
        <taxon>Bacillati</taxon>
        <taxon>Mycoplasmatota</taxon>
        <taxon>Mycoplasmoidales</taxon>
        <taxon>Metamycoplasmataceae</taxon>
        <taxon>Mycoplasmopsis</taxon>
    </lineage>
</organism>
<dbReference type="Proteomes" id="UP000217033">
    <property type="component" value="Unassembled WGS sequence"/>
</dbReference>
<feature type="domain" description="Lipoprotein-associated type-17" evidence="2">
    <location>
        <begin position="535"/>
        <end position="616"/>
    </location>
</feature>
<dbReference type="RefSeq" id="WP_084232766.1">
    <property type="nucleotide sequence ID" value="NZ_FWXE01000014.1"/>
</dbReference>
<protein>
    <recommendedName>
        <fullName evidence="2">Lipoprotein-associated type-17 domain-containing protein</fullName>
    </recommendedName>
</protein>
<feature type="signal peptide" evidence="1">
    <location>
        <begin position="1"/>
        <end position="21"/>
    </location>
</feature>
<feature type="domain" description="Lipoprotein-associated type-17" evidence="2">
    <location>
        <begin position="164"/>
        <end position="250"/>
    </location>
</feature>
<dbReference type="InterPro" id="IPR007326">
    <property type="entry name" value="Lipoprotein-assoc_dom"/>
</dbReference>
<proteinExistence type="predicted"/>
<comment type="caution">
    <text evidence="3">The sequence shown here is derived from an EMBL/GenBank/DDBJ whole genome shotgun (WGS) entry which is preliminary data.</text>
</comment>
<accession>A0ABX4H4E2</accession>
<name>A0ABX4H4E2_9BACT</name>
<dbReference type="PROSITE" id="PS51257">
    <property type="entry name" value="PROKAR_LIPOPROTEIN"/>
    <property type="match status" value="1"/>
</dbReference>
<evidence type="ECO:0000313" key="3">
    <source>
        <dbReference type="EMBL" id="PAF54754.1"/>
    </source>
</evidence>
<dbReference type="Pfam" id="PF04200">
    <property type="entry name" value="Lipoprotein_17"/>
    <property type="match status" value="3"/>
</dbReference>
<keyword evidence="1" id="KW-0732">Signal</keyword>
<dbReference type="EMBL" id="NQMN01000002">
    <property type="protein sequence ID" value="PAF54754.1"/>
    <property type="molecule type" value="Genomic_DNA"/>
</dbReference>
<evidence type="ECO:0000313" key="4">
    <source>
        <dbReference type="Proteomes" id="UP000217033"/>
    </source>
</evidence>